<evidence type="ECO:0000313" key="2">
    <source>
        <dbReference type="EMBL" id="AFL52989.1"/>
    </source>
</evidence>
<organism evidence="2 3">
    <name type="scientific">Sinorhizobium fredii (strain USDA 257)</name>
    <dbReference type="NCBI Taxonomy" id="1185652"/>
    <lineage>
        <taxon>Bacteria</taxon>
        <taxon>Pseudomonadati</taxon>
        <taxon>Pseudomonadota</taxon>
        <taxon>Alphaproteobacteria</taxon>
        <taxon>Hyphomicrobiales</taxon>
        <taxon>Rhizobiaceae</taxon>
        <taxon>Sinorhizobium/Ensifer group</taxon>
        <taxon>Sinorhizobium</taxon>
    </lineage>
</organism>
<proteinExistence type="predicted"/>
<name>I3XAT3_SINF2</name>
<evidence type="ECO:0000313" key="3">
    <source>
        <dbReference type="Proteomes" id="UP000006180"/>
    </source>
</evidence>
<evidence type="ECO:0000256" key="1">
    <source>
        <dbReference type="SAM" id="MobiDB-lite"/>
    </source>
</evidence>
<dbReference type="PATRIC" id="fig|1185652.3.peg.4619"/>
<feature type="region of interest" description="Disordered" evidence="1">
    <location>
        <begin position="67"/>
        <end position="169"/>
    </location>
</feature>
<gene>
    <name evidence="2" type="ORF">USDA257_c44510</name>
</gene>
<sequence>MGHYPPPCSGAYPAAWRRSSGARHSSRAGFCRDVDTDLAHRHPFNPRSPQNSNRKWTETLPCSFLRGAPFSEHSLPAPVKKGDRATTSLVRQDRQEGKGTLMTSSKHPKTKRPSDKDLKQDPGIGQSKGIRGPSEYESLKRDNTIEGDVANDPTPQGGANPGHRGRTNK</sequence>
<reference evidence="2 3" key="1">
    <citation type="journal article" date="2012" name="J. Bacteriol.">
        <title>Complete genome sequence of the broad-host-range strain Sinorhizobium fredii USDA257.</title>
        <authorList>
            <person name="Schuldes J."/>
            <person name="Rodriguez Orbegoso M."/>
            <person name="Schmeisser C."/>
            <person name="Krishnan H.B."/>
            <person name="Daniel R."/>
            <person name="Streit W.R."/>
        </authorList>
    </citation>
    <scope>NUCLEOTIDE SEQUENCE [LARGE SCALE GENOMIC DNA]</scope>
    <source>
        <strain evidence="2 3">USDA 257</strain>
    </source>
</reference>
<dbReference type="HOGENOM" id="CLU_1577462_0_0_5"/>
<dbReference type="STRING" id="1185652.USDA257_c44510"/>
<dbReference type="KEGG" id="sfd:USDA257_c44510"/>
<dbReference type="EMBL" id="CP003563">
    <property type="protein sequence ID" value="AFL52989.1"/>
    <property type="molecule type" value="Genomic_DNA"/>
</dbReference>
<dbReference type="Proteomes" id="UP000006180">
    <property type="component" value="Chromosome"/>
</dbReference>
<accession>I3XAT3</accession>
<protein>
    <submittedName>
        <fullName evidence="2">Uncharacterized protein</fullName>
    </submittedName>
</protein>
<dbReference type="eggNOG" id="ENOG5033HPI">
    <property type="taxonomic scope" value="Bacteria"/>
</dbReference>
<dbReference type="AlphaFoldDB" id="I3XAT3"/>